<name>A0A0M2V360_9GAMM</name>
<protein>
    <recommendedName>
        <fullName evidence="4">Acetoacetyl-CoA synthase</fullName>
    </recommendedName>
</protein>
<dbReference type="InterPro" id="IPR009956">
    <property type="entry name" value="Post-segregation_anti-tox_CcdA"/>
</dbReference>
<keyword evidence="3" id="KW-1185">Reference proteome</keyword>
<reference evidence="2 3" key="1">
    <citation type="submission" date="2015-03" db="EMBL/GenBank/DDBJ databases">
        <title>Draft genome sequences of two protease-producing strains of Arsukibacterium isolated from two cold and alkaline environments.</title>
        <authorList>
            <person name="Lylloff J.E."/>
            <person name="Skov L.B."/>
            <person name="Jepsen M."/>
            <person name="Hallin P.F."/>
            <person name="Sorensen S.J."/>
            <person name="Stougaard P."/>
            <person name="Glaring M.A."/>
        </authorList>
    </citation>
    <scope>NUCLEOTIDE SEQUENCE [LARGE SCALE GENOMIC DNA]</scope>
    <source>
        <strain evidence="2 3">GCM72</strain>
    </source>
</reference>
<proteinExistence type="predicted"/>
<gene>
    <name evidence="2" type="ORF">WG68_13465</name>
</gene>
<organism evidence="2 3">
    <name type="scientific">Arsukibacterium ikkense</name>
    <dbReference type="NCBI Taxonomy" id="336831"/>
    <lineage>
        <taxon>Bacteria</taxon>
        <taxon>Pseudomonadati</taxon>
        <taxon>Pseudomonadota</taxon>
        <taxon>Gammaproteobacteria</taxon>
        <taxon>Chromatiales</taxon>
        <taxon>Chromatiaceae</taxon>
        <taxon>Arsukibacterium</taxon>
    </lineage>
</organism>
<dbReference type="PATRIC" id="fig|336831.14.peg.3462"/>
<sequence length="76" mass="8056">MGQNTKAACNTSVDAALLAEAKSLNISPSVVLENALRTAVSQAKAELWRAQNADAIATYNQQIAEHGTFAERLGQI</sequence>
<dbReference type="OrthoDB" id="7219749at2"/>
<dbReference type="RefSeq" id="WP_046558226.1">
    <property type="nucleotide sequence ID" value="NZ_LAHO01000013.1"/>
</dbReference>
<evidence type="ECO:0000313" key="3">
    <source>
        <dbReference type="Proteomes" id="UP000034228"/>
    </source>
</evidence>
<evidence type="ECO:0000256" key="1">
    <source>
        <dbReference type="ARBA" id="ARBA00022649"/>
    </source>
</evidence>
<evidence type="ECO:0008006" key="4">
    <source>
        <dbReference type="Google" id="ProtNLM"/>
    </source>
</evidence>
<dbReference type="AlphaFoldDB" id="A0A0M2V360"/>
<dbReference type="EMBL" id="LAHO01000013">
    <property type="protein sequence ID" value="KKO44839.1"/>
    <property type="molecule type" value="Genomic_DNA"/>
</dbReference>
<keyword evidence="1" id="KW-1277">Toxin-antitoxin system</keyword>
<comment type="caution">
    <text evidence="2">The sequence shown here is derived from an EMBL/GenBank/DDBJ whole genome shotgun (WGS) entry which is preliminary data.</text>
</comment>
<evidence type="ECO:0000313" key="2">
    <source>
        <dbReference type="EMBL" id="KKO44839.1"/>
    </source>
</evidence>
<dbReference type="Proteomes" id="UP000034228">
    <property type="component" value="Unassembled WGS sequence"/>
</dbReference>
<accession>A0A0M2V360</accession>
<dbReference type="Pfam" id="PF07362">
    <property type="entry name" value="CcdA"/>
    <property type="match status" value="1"/>
</dbReference>